<dbReference type="AlphaFoldDB" id="E8WX63"/>
<dbReference type="InterPro" id="IPR007485">
    <property type="entry name" value="LPS_assembly_LptE"/>
</dbReference>
<organism evidence="3">
    <name type="scientific">Granulicella tundricola (strain ATCC BAA-1859 / DSM 23138 / MP5ACTX9)</name>
    <dbReference type="NCBI Taxonomy" id="1198114"/>
    <lineage>
        <taxon>Bacteria</taxon>
        <taxon>Pseudomonadati</taxon>
        <taxon>Acidobacteriota</taxon>
        <taxon>Terriglobia</taxon>
        <taxon>Terriglobales</taxon>
        <taxon>Acidobacteriaceae</taxon>
        <taxon>Granulicella</taxon>
    </lineage>
</organism>
<dbReference type="GO" id="GO:0043165">
    <property type="term" value="P:Gram-negative-bacterium-type cell outer membrane assembly"/>
    <property type="evidence" value="ECO:0007669"/>
    <property type="project" value="InterPro"/>
</dbReference>
<dbReference type="EMBL" id="CP002480">
    <property type="protein sequence ID" value="ADW69705.1"/>
    <property type="molecule type" value="Genomic_DNA"/>
</dbReference>
<evidence type="ECO:0000256" key="1">
    <source>
        <dbReference type="SAM" id="SignalP"/>
    </source>
</evidence>
<dbReference type="Gene3D" id="3.30.160.150">
    <property type="entry name" value="Lipoprotein like domain"/>
    <property type="match status" value="1"/>
</dbReference>
<dbReference type="KEGG" id="acm:AciX9_2681"/>
<dbReference type="Pfam" id="PF04390">
    <property type="entry name" value="LptE"/>
    <property type="match status" value="1"/>
</dbReference>
<proteinExistence type="predicted"/>
<accession>E8WX63</accession>
<dbReference type="PaxDb" id="1198114-AciX9_2681"/>
<evidence type="ECO:0000313" key="2">
    <source>
        <dbReference type="EMBL" id="ADW69705.1"/>
    </source>
</evidence>
<feature type="signal peptide" evidence="1">
    <location>
        <begin position="1"/>
        <end position="22"/>
    </location>
</feature>
<dbReference type="Proteomes" id="UP000000343">
    <property type="component" value="Chromosome"/>
</dbReference>
<keyword evidence="1" id="KW-0732">Signal</keyword>
<gene>
    <name evidence="2" type="ordered locus">AciX9_2681</name>
</gene>
<dbReference type="HOGENOM" id="CLU_114082_0_1_0"/>
<dbReference type="STRING" id="1198114.AciX9_2681"/>
<keyword evidence="3" id="KW-1185">Reference proteome</keyword>
<feature type="chain" id="PRO_5003234126" description="Lipoprotein" evidence="1">
    <location>
        <begin position="23"/>
        <end position="168"/>
    </location>
</feature>
<dbReference type="eggNOG" id="COG2980">
    <property type="taxonomic scope" value="Bacteria"/>
</dbReference>
<sequence>MLFLLVSMVLPLSGCGYHTAGAATHLPASVRTVAVPVFENRTQSFHTEFAFTQAVIRELNTRTKYQVLNTDGPADATLKGTILSQTASPLTYDSTSGQTSSYLVTITARVVLTGSDGKVLYQNDALAYREQYQSTQDLSGFIQEDGPAVRRMARDFAQTLVSNVLESF</sequence>
<evidence type="ECO:0000313" key="3">
    <source>
        <dbReference type="Proteomes" id="UP000000343"/>
    </source>
</evidence>
<reference evidence="3" key="1">
    <citation type="submission" date="2011-01" db="EMBL/GenBank/DDBJ databases">
        <title>Complete sequence of chromosome of Acidobacterium sp. MP5ACTX9.</title>
        <authorList>
            <consortium name="US DOE Joint Genome Institute"/>
            <person name="Lucas S."/>
            <person name="Copeland A."/>
            <person name="Lapidus A."/>
            <person name="Cheng J.-F."/>
            <person name="Goodwin L."/>
            <person name="Pitluck S."/>
            <person name="Teshima H."/>
            <person name="Detter J.C."/>
            <person name="Han C."/>
            <person name="Tapia R."/>
            <person name="Land M."/>
            <person name="Hauser L."/>
            <person name="Kyrpides N."/>
            <person name="Ivanova N."/>
            <person name="Ovchinnikova G."/>
            <person name="Pagani I."/>
            <person name="Rawat S.R."/>
            <person name="Mannisto M."/>
            <person name="Haggblom M.M."/>
            <person name="Woyke T."/>
        </authorList>
    </citation>
    <scope>NUCLEOTIDE SEQUENCE [LARGE SCALE GENOMIC DNA]</scope>
    <source>
        <strain evidence="3">MP5ACTX9</strain>
    </source>
</reference>
<dbReference type="GO" id="GO:0019867">
    <property type="term" value="C:outer membrane"/>
    <property type="evidence" value="ECO:0007669"/>
    <property type="project" value="InterPro"/>
</dbReference>
<evidence type="ECO:0008006" key="4">
    <source>
        <dbReference type="Google" id="ProtNLM"/>
    </source>
</evidence>
<protein>
    <recommendedName>
        <fullName evidence="4">Lipoprotein</fullName>
    </recommendedName>
</protein>
<name>E8WX63_GRATM</name>